<reference evidence="18" key="3">
    <citation type="submission" date="2025-09" db="UniProtKB">
        <authorList>
            <consortium name="Ensembl"/>
        </authorList>
    </citation>
    <scope>IDENTIFICATION</scope>
    <source>
        <strain evidence="18">2N</strain>
    </source>
</reference>
<dbReference type="GO" id="GO:0005874">
    <property type="term" value="C:microtubule"/>
    <property type="evidence" value="ECO:0007669"/>
    <property type="project" value="UniProtKB-KW"/>
</dbReference>
<dbReference type="Pfam" id="PF05018">
    <property type="entry name" value="CFA20_dom"/>
    <property type="match status" value="1"/>
</dbReference>
<dbReference type="FunFam" id="2.130.10.10:FF:000590">
    <property type="entry name" value="WD repeat domain 90"/>
    <property type="match status" value="1"/>
</dbReference>
<evidence type="ECO:0000256" key="6">
    <source>
        <dbReference type="ARBA" id="ARBA00022737"/>
    </source>
</evidence>
<comment type="similarity">
    <text evidence="10">Belongs to the WD repeat WDR90/POC16 family.</text>
</comment>
<dbReference type="Proteomes" id="UP000005447">
    <property type="component" value="Unassembled WGS sequence"/>
</dbReference>
<dbReference type="GO" id="GO:0005886">
    <property type="term" value="C:plasma membrane"/>
    <property type="evidence" value="ECO:0007669"/>
    <property type="project" value="Ensembl"/>
</dbReference>
<dbReference type="GO" id="GO:0008017">
    <property type="term" value="F:microtubule binding"/>
    <property type="evidence" value="ECO:0007669"/>
    <property type="project" value="Ensembl"/>
</dbReference>
<evidence type="ECO:0000256" key="9">
    <source>
        <dbReference type="ARBA" id="ARBA00060089"/>
    </source>
</evidence>
<dbReference type="InterPro" id="IPR036322">
    <property type="entry name" value="WD40_repeat_dom_sf"/>
</dbReference>
<evidence type="ECO:0000313" key="18">
    <source>
        <dbReference type="Ensembl" id="ENSCPOP00000002169.3"/>
    </source>
</evidence>
<dbReference type="HOGENOM" id="CLU_002454_0_0_1"/>
<dbReference type="PROSITE" id="PS50082">
    <property type="entry name" value="WD_REPEATS_2"/>
    <property type="match status" value="3"/>
</dbReference>
<dbReference type="InterPro" id="IPR001680">
    <property type="entry name" value="WD40_rpt"/>
</dbReference>
<evidence type="ECO:0000259" key="17">
    <source>
        <dbReference type="Pfam" id="PF23409"/>
    </source>
</evidence>
<keyword evidence="7" id="KW-0970">Cilium biogenesis/degradation</keyword>
<keyword evidence="19" id="KW-1185">Reference proteome</keyword>
<proteinExistence type="inferred from homology"/>
<feature type="repeat" description="WD" evidence="12">
    <location>
        <begin position="1620"/>
        <end position="1650"/>
    </location>
</feature>
<organism evidence="18 19">
    <name type="scientific">Cavia porcellus</name>
    <name type="common">Guinea pig</name>
    <dbReference type="NCBI Taxonomy" id="10141"/>
    <lineage>
        <taxon>Eukaryota</taxon>
        <taxon>Metazoa</taxon>
        <taxon>Chordata</taxon>
        <taxon>Craniata</taxon>
        <taxon>Vertebrata</taxon>
        <taxon>Euteleostomi</taxon>
        <taxon>Mammalia</taxon>
        <taxon>Eutheria</taxon>
        <taxon>Euarchontoglires</taxon>
        <taxon>Glires</taxon>
        <taxon>Rodentia</taxon>
        <taxon>Hystricomorpha</taxon>
        <taxon>Caviidae</taxon>
        <taxon>Cavia</taxon>
    </lineage>
</organism>
<dbReference type="InParanoid" id="H0UYF9"/>
<dbReference type="FunCoup" id="H0UYF9">
    <property type="interactions" value="497"/>
</dbReference>
<feature type="domain" description="EML-like first beta-propeller" evidence="17">
    <location>
        <begin position="1248"/>
        <end position="1464"/>
    </location>
</feature>
<dbReference type="InterPro" id="IPR015943">
    <property type="entry name" value="WD40/YVTN_repeat-like_dom_sf"/>
</dbReference>
<feature type="domain" description="WDR90 4th beta-propeller" evidence="15">
    <location>
        <begin position="1536"/>
        <end position="1847"/>
    </location>
</feature>
<keyword evidence="5" id="KW-0493">Microtubule</keyword>
<keyword evidence="6" id="KW-0677">Repeat</keyword>
<keyword evidence="3" id="KW-0963">Cytoplasm</keyword>
<dbReference type="GO" id="GO:0060271">
    <property type="term" value="P:cilium assembly"/>
    <property type="evidence" value="ECO:0007669"/>
    <property type="project" value="Ensembl"/>
</dbReference>
<dbReference type="InterPro" id="IPR055439">
    <property type="entry name" value="Beta-prop_EML_1st"/>
</dbReference>
<dbReference type="Pfam" id="PF23342">
    <property type="entry name" value="WDR90_beta-prop_4th"/>
    <property type="match status" value="1"/>
</dbReference>
<accession>H0UYF9</accession>
<name>H0UYF9_CAVPO</name>
<evidence type="ECO:0000259" key="16">
    <source>
        <dbReference type="Pfam" id="PF23393"/>
    </source>
</evidence>
<evidence type="ECO:0000256" key="2">
    <source>
        <dbReference type="ARBA" id="ARBA00004607"/>
    </source>
</evidence>
<dbReference type="SUPFAM" id="SSF50998">
    <property type="entry name" value="Quinoprotein alcohol dehydrogenase-like"/>
    <property type="match status" value="2"/>
</dbReference>
<feature type="compositionally biased region" description="Basic and acidic residues" evidence="13">
    <location>
        <begin position="1"/>
        <end position="10"/>
    </location>
</feature>
<reference evidence="18" key="2">
    <citation type="submission" date="2025-08" db="UniProtKB">
        <authorList>
            <consortium name="Ensembl"/>
        </authorList>
    </citation>
    <scope>IDENTIFICATION</scope>
    <source>
        <strain evidence="18">2N</strain>
    </source>
</reference>
<dbReference type="InterPro" id="IPR011047">
    <property type="entry name" value="Quinoprotein_ADH-like_sf"/>
</dbReference>
<protein>
    <recommendedName>
        <fullName evidence="11">WD repeat-containing protein 90</fullName>
    </recommendedName>
</protein>
<dbReference type="SMART" id="SM00320">
    <property type="entry name" value="WD40"/>
    <property type="match status" value="20"/>
</dbReference>
<evidence type="ECO:0000256" key="3">
    <source>
        <dbReference type="ARBA" id="ARBA00022490"/>
    </source>
</evidence>
<dbReference type="InterPro" id="IPR055441">
    <property type="entry name" value="Beta-prop_WDR90_POC16_2nd"/>
</dbReference>
<keyword evidence="4 12" id="KW-0853">WD repeat</keyword>
<evidence type="ECO:0000259" key="14">
    <source>
        <dbReference type="Pfam" id="PF05018"/>
    </source>
</evidence>
<dbReference type="PROSITE" id="PS50294">
    <property type="entry name" value="WD_REPEATS_REGION"/>
    <property type="match status" value="2"/>
</dbReference>
<gene>
    <name evidence="18" type="primary">WDR90</name>
</gene>
<feature type="repeat" description="WD" evidence="12">
    <location>
        <begin position="743"/>
        <end position="784"/>
    </location>
</feature>
<evidence type="ECO:0000256" key="10">
    <source>
        <dbReference type="ARBA" id="ARBA00061300"/>
    </source>
</evidence>
<evidence type="ECO:0000256" key="8">
    <source>
        <dbReference type="ARBA" id="ARBA00023212"/>
    </source>
</evidence>
<dbReference type="InterPro" id="IPR055440">
    <property type="entry name" value="Beta-prop_WDR90_4th"/>
</dbReference>
<dbReference type="eggNOG" id="KOG0267">
    <property type="taxonomic scope" value="Eukaryota"/>
</dbReference>
<comment type="subcellular location">
    <subcellularLocation>
        <location evidence="2">Cytoplasm</location>
        <location evidence="2">Cytoskeleton</location>
        <location evidence="2">Microtubule organizing center</location>
        <location evidence="2">Centrosome</location>
        <location evidence="2">Centriolar satellite</location>
    </subcellularLocation>
    <subcellularLocation>
        <location evidence="1">Cytoplasm</location>
        <location evidence="1">Cytoskeleton</location>
        <location evidence="1">Microtubule organizing center</location>
        <location evidence="1">Centrosome</location>
        <location evidence="1">Centriole</location>
    </subcellularLocation>
</comment>
<dbReference type="InterPro" id="IPR050630">
    <property type="entry name" value="WD_repeat_EMAP"/>
</dbReference>
<evidence type="ECO:0000259" key="15">
    <source>
        <dbReference type="Pfam" id="PF23342"/>
    </source>
</evidence>
<dbReference type="EMBL" id="AAKN02007386">
    <property type="status" value="NOT_ANNOTATED_CDS"/>
    <property type="molecule type" value="Genomic_DNA"/>
</dbReference>
<feature type="domain" description="CFA20" evidence="14">
    <location>
        <begin position="37"/>
        <end position="155"/>
    </location>
</feature>
<keyword evidence="8" id="KW-0206">Cytoskeleton</keyword>
<evidence type="ECO:0000256" key="1">
    <source>
        <dbReference type="ARBA" id="ARBA00004114"/>
    </source>
</evidence>
<dbReference type="SUPFAM" id="SSF50978">
    <property type="entry name" value="WD40 repeat-like"/>
    <property type="match status" value="1"/>
</dbReference>
<dbReference type="FunFam" id="2.130.10.10:FF:000522">
    <property type="entry name" value="WD repeat domain 90"/>
    <property type="match status" value="1"/>
</dbReference>
<dbReference type="GO" id="GO:0005814">
    <property type="term" value="C:centriole"/>
    <property type="evidence" value="ECO:0007669"/>
    <property type="project" value="UniProtKB-SubCell"/>
</dbReference>
<evidence type="ECO:0000256" key="12">
    <source>
        <dbReference type="PROSITE-ProRule" id="PRU00221"/>
    </source>
</evidence>
<dbReference type="SUPFAM" id="SSF69322">
    <property type="entry name" value="Tricorn protease domain 2"/>
    <property type="match status" value="1"/>
</dbReference>
<reference evidence="19" key="1">
    <citation type="journal article" date="2011" name="Nature">
        <title>A high-resolution map of human evolutionary constraint using 29 mammals.</title>
        <authorList>
            <person name="Lindblad-Toh K."/>
            <person name="Garber M."/>
            <person name="Zuk O."/>
            <person name="Lin M.F."/>
            <person name="Parker B.J."/>
            <person name="Washietl S."/>
            <person name="Kheradpour P."/>
            <person name="Ernst J."/>
            <person name="Jordan G."/>
            <person name="Mauceli E."/>
            <person name="Ward L.D."/>
            <person name="Lowe C.B."/>
            <person name="Holloway A.K."/>
            <person name="Clamp M."/>
            <person name="Gnerre S."/>
            <person name="Alfoldi J."/>
            <person name="Beal K."/>
            <person name="Chang J."/>
            <person name="Clawson H."/>
            <person name="Cuff J."/>
            <person name="Di Palma F."/>
            <person name="Fitzgerald S."/>
            <person name="Flicek P."/>
            <person name="Guttman M."/>
            <person name="Hubisz M.J."/>
            <person name="Jaffe D.B."/>
            <person name="Jungreis I."/>
            <person name="Kent W.J."/>
            <person name="Kostka D."/>
            <person name="Lara M."/>
            <person name="Martins A.L."/>
            <person name="Massingham T."/>
            <person name="Moltke I."/>
            <person name="Raney B.J."/>
            <person name="Rasmussen M.D."/>
            <person name="Robinson J."/>
            <person name="Stark A."/>
            <person name="Vilella A.J."/>
            <person name="Wen J."/>
            <person name="Xie X."/>
            <person name="Zody M.C."/>
            <person name="Baldwin J."/>
            <person name="Bloom T."/>
            <person name="Chin C.W."/>
            <person name="Heiman D."/>
            <person name="Nicol R."/>
            <person name="Nusbaum C."/>
            <person name="Young S."/>
            <person name="Wilkinson J."/>
            <person name="Worley K.C."/>
            <person name="Kovar C.L."/>
            <person name="Muzny D.M."/>
            <person name="Gibbs R.A."/>
            <person name="Cree A."/>
            <person name="Dihn H.H."/>
            <person name="Fowler G."/>
            <person name="Jhangiani S."/>
            <person name="Joshi V."/>
            <person name="Lee S."/>
            <person name="Lewis L.R."/>
            <person name="Nazareth L.V."/>
            <person name="Okwuonu G."/>
            <person name="Santibanez J."/>
            <person name="Warren W.C."/>
            <person name="Mardis E.R."/>
            <person name="Weinstock G.M."/>
            <person name="Wilson R.K."/>
            <person name="Delehaunty K."/>
            <person name="Dooling D."/>
            <person name="Fronik C."/>
            <person name="Fulton L."/>
            <person name="Fulton B."/>
            <person name="Graves T."/>
            <person name="Minx P."/>
            <person name="Sodergren E."/>
            <person name="Birney E."/>
            <person name="Margulies E.H."/>
            <person name="Herrero J."/>
            <person name="Green E.D."/>
            <person name="Haussler D."/>
            <person name="Siepel A."/>
            <person name="Goldman N."/>
            <person name="Pollard K.S."/>
            <person name="Pedersen J.S."/>
            <person name="Lander E.S."/>
            <person name="Kellis M."/>
        </authorList>
    </citation>
    <scope>NUCLEOTIDE SEQUENCE [LARGE SCALE GENOMIC DNA]</scope>
    <source>
        <strain evidence="19">2N</strain>
    </source>
</reference>
<dbReference type="STRING" id="10141.ENSCPOP00000002169"/>
<feature type="region of interest" description="Disordered" evidence="13">
    <location>
        <begin position="1"/>
        <end position="23"/>
    </location>
</feature>
<dbReference type="eggNOG" id="KOG0266">
    <property type="taxonomic scope" value="Eukaryota"/>
</dbReference>
<sequence>MAEGSGERWAGRGPGYQGSRGSLRGRPGLEGIATPAAWQHPFLNVFRYFRVNEWKRSSKEGDVAVVMDKTLKGSVYLIRGSVSANNYLQLPRTSTQSLGLTGRYLYVLFRPLPAKRFVIHLDVTTQDSQVIRVSFSNFFKEFKSSATWLQFPFVFETRTPRRGDTEMGLAWLRKAILAGMAPPGACWTFLQLDLHDILLIYLSRCYGHLKSVKLCANLLVKNLYTSDLNFDPGITVSKAQGAKLPIIPVPREMAFPVPKGESWHDHYIHIRFPSDSPQATSELVWTNSSSPAAGRPVEPAGCKALHGNGEVWKGIWHLRGMSEALSCPALSAPRVLSEASQSCQHSEGSCPADLSVCSRDSSAWVEASAVHTVVRDSQRLTHKSTGMPVALEDTGSHKHFLPDPVLRLKRIIGFGGHSTKWALWTKDGAAVVYPCHAVIVVLHISTGEQRFFLGHTDKVSALALDRNSLLLASAQVQPPSVVRLWDFPSGRCLSLFRSPMYAVCSLSFSSSGALLCGVGRDHQGRTVVVAWGTEQVSLGGEVVALSKVHADFDVQTFRVSLLDETRMASCGQGSIRLWRLRGRTLRSCPVDLGEHCGLEFSDLAFAQALDSCQVPSIPTLYVCSRNGHILEVDPQRMAVRCTHHLLPTGDPGDSLPRKQSFSAGPGITINSLSVSLTACAVGCEDGYLRLWPLDFSSVLLEAEHEGPISSVCISPNGLCVLSTTSSSHLGFLDIPSREYTVLACSHMAPVLALSTEQSRGQLATVSMDHTVRIWDLATLRQLYDFTSCDEAPCAITFHPTWPAVFCGFRRGAIRAFSLESTGVLVEHTCHQGAIIDLLVTPDGNFLFSSCCQGSLVQYSCSNSQCHVLRVAANVVFQDAQPHPNTLAVSRDSRLLAFVGPSKCTVTVMDSASLNELLRVSIGTLDSLDSAVAICFGPTSPGHLLVSTSSNKVMVLDAVSGRTVRELSSVRPVACTSLALNKDASFLLAASDRAIEVWKYSTQSDSSSQVYIGHSEPVHAVAFTPDQQQVLSVGDAIFLWDVLATPERQVSALDCVPSGSPAGQLEDVTSQARGLPLQQISMPSHISTQPDPHFRPPEGTDGTFSASEEEGCCGEIHSPTELLKSPGPPVFVEKEPSGAGDKAWGAASSSWQYHVLWPSFSLPGTWSTREIKAQIPTRPDSYKHFTARYKAFMQNISCPPAGGEQLRLKTVVGYSGNGRANMVWRPDTGFFAYTCGRLVVVEDLHSGAQQHWLGHPEEISTLALSHNAQVLASASCCGSDAALCQIRLWDVPGCLCQQLISHHDSAVQALAFSPDDTFLVTLGDYRDLTLALWSMATYELVSANRLPEPMHGVAFNPWDAGELICVGPGAITFWFLQQHGADISLQVHQEPVPEEMGLAELTSLCYGAARLLYCGSSTGQVCVWDTGAGRCFLVWEADDGEIGLLVCSGSRLVSGSNTRRLRLWAVGAVPELQYKGSSARSTSVFMERELTLDGAIVSASFDSGMDMGVVGTTAGTLWYISWTEGTSTRLISGHRSKVNEVVFSPDESYCATCGEDGSVRVWSLASMELVVQFQVLNQSCLCLAWSPPSCGHPEQQQVVAGYSDGTLRVFSISRTAMELKMHPHRSALTAIAFSTDGQTILSGDKDGLVAVSRPRVGMTFRVLRDHQGAPISVIQSTYKEYVDLGVEGEDLWLAVSEDQRVSVWASNWPENHCKLLDWLSFPVPAALETSGLLPPSLATFCPWDLALLVYVGFGTHEEVAFYSLRQKQVVEKIMLPSCAMSLSLSPGAHLMAVGFSECTLSMVDCTLGTTQEFAGHDDVVHLCRFTPSGRLLFTVAHSEILVWEVLSP</sequence>
<dbReference type="Bgee" id="ENSCPOG00000002385">
    <property type="expression patterns" value="Expressed in pituitary gland and 10 other cell types or tissues"/>
</dbReference>
<evidence type="ECO:0000256" key="4">
    <source>
        <dbReference type="ARBA" id="ARBA00022574"/>
    </source>
</evidence>
<dbReference type="eggNOG" id="KOG3213">
    <property type="taxonomic scope" value="Eukaryota"/>
</dbReference>
<dbReference type="PANTHER" id="PTHR13720">
    <property type="entry name" value="WD-40 REPEAT PROTEIN"/>
    <property type="match status" value="1"/>
</dbReference>
<dbReference type="FunFam" id="2.130.10.10:FF:003525">
    <property type="entry name" value="WD repeat domain 90"/>
    <property type="match status" value="1"/>
</dbReference>
<evidence type="ECO:0000256" key="11">
    <source>
        <dbReference type="ARBA" id="ARBA00070509"/>
    </source>
</evidence>
<dbReference type="FunFam" id="2.130.10.10:FF:001103">
    <property type="entry name" value="WD repeat domain 90"/>
    <property type="match status" value="1"/>
</dbReference>
<dbReference type="Ensembl" id="ENSCPOT00000002418.3">
    <property type="protein sequence ID" value="ENSCPOP00000002169.3"/>
    <property type="gene ID" value="ENSCPOG00000002385.4"/>
</dbReference>
<evidence type="ECO:0000256" key="5">
    <source>
        <dbReference type="ARBA" id="ARBA00022701"/>
    </source>
</evidence>
<feature type="repeat" description="WD" evidence="12">
    <location>
        <begin position="1530"/>
        <end position="1571"/>
    </location>
</feature>
<dbReference type="InterPro" id="IPR019775">
    <property type="entry name" value="WD40_repeat_CS"/>
</dbReference>
<evidence type="ECO:0000256" key="13">
    <source>
        <dbReference type="SAM" id="MobiDB-lite"/>
    </source>
</evidence>
<dbReference type="GO" id="GO:0036064">
    <property type="term" value="C:ciliary basal body"/>
    <property type="evidence" value="ECO:0007669"/>
    <property type="project" value="Ensembl"/>
</dbReference>
<dbReference type="PANTHER" id="PTHR13720:SF24">
    <property type="entry name" value="WD REPEAT-CONTAINING PROTEIN 90"/>
    <property type="match status" value="1"/>
</dbReference>
<dbReference type="Pfam" id="PF23393">
    <property type="entry name" value="Beta-prop_WDR90_POC16_2nd"/>
    <property type="match status" value="1"/>
</dbReference>
<dbReference type="OMA" id="DHYVHIR"/>
<dbReference type="VEuPathDB" id="HostDB:ENSCPOG00000002385"/>
<evidence type="ECO:0000313" key="19">
    <source>
        <dbReference type="Proteomes" id="UP000005447"/>
    </source>
</evidence>
<dbReference type="FunFam" id="2.130.10.10:FF:001417">
    <property type="entry name" value="WD repeat domain 90"/>
    <property type="match status" value="1"/>
</dbReference>
<dbReference type="InterPro" id="IPR007714">
    <property type="entry name" value="CFA20_dom"/>
</dbReference>
<dbReference type="Gene3D" id="2.130.10.10">
    <property type="entry name" value="YVTN repeat-like/Quinoprotein amine dehydrogenase"/>
    <property type="match status" value="6"/>
</dbReference>
<evidence type="ECO:0000256" key="7">
    <source>
        <dbReference type="ARBA" id="ARBA00022794"/>
    </source>
</evidence>
<dbReference type="GeneTree" id="ENSGT00940000160173"/>
<dbReference type="eggNOG" id="KOG1408">
    <property type="taxonomic scope" value="Eukaryota"/>
</dbReference>
<dbReference type="GO" id="GO:0034451">
    <property type="term" value="C:centriolar satellite"/>
    <property type="evidence" value="ECO:0007669"/>
    <property type="project" value="UniProtKB-SubCell"/>
</dbReference>
<feature type="domain" description="WDR90/POC16 second beta-propeller" evidence="16">
    <location>
        <begin position="754"/>
        <end position="1040"/>
    </location>
</feature>
<dbReference type="Pfam" id="PF23409">
    <property type="entry name" value="Beta-prop_EML"/>
    <property type="match status" value="1"/>
</dbReference>
<comment type="function">
    <text evidence="9">Microtubule-binding protein that plays a crucial role in ensuring inner core protein localization within the centriole core, as well as in maintaining the microtubule wall integrity and the overall centriole roundness and stability. Required for efficient primary cilium formation.</text>
</comment>
<dbReference type="GO" id="GO:0061511">
    <property type="term" value="P:centriole elongation"/>
    <property type="evidence" value="ECO:0007669"/>
    <property type="project" value="Ensembl"/>
</dbReference>
<dbReference type="PROSITE" id="PS00678">
    <property type="entry name" value="WD_REPEATS_1"/>
    <property type="match status" value="1"/>
</dbReference>